<dbReference type="InterPro" id="IPR053147">
    <property type="entry name" value="Hsp_HslJ-like"/>
</dbReference>
<gene>
    <name evidence="2" type="ORF">HHL22_10185</name>
</gene>
<dbReference type="Proteomes" id="UP000559626">
    <property type="component" value="Unassembled WGS sequence"/>
</dbReference>
<reference evidence="2 3" key="1">
    <citation type="submission" date="2020-04" db="EMBL/GenBank/DDBJ databases">
        <title>Hymenobacter polaris sp. nov., isolated from Arctic soil.</title>
        <authorList>
            <person name="Dahal R.H."/>
        </authorList>
    </citation>
    <scope>NUCLEOTIDE SEQUENCE [LARGE SCALE GENOMIC DNA]</scope>
    <source>
        <strain evidence="2 3">RP-2-7</strain>
    </source>
</reference>
<accession>A0A7Y0ADW2</accession>
<dbReference type="InterPro" id="IPR005184">
    <property type="entry name" value="DUF306_Meta_HslJ"/>
</dbReference>
<evidence type="ECO:0000313" key="2">
    <source>
        <dbReference type="EMBL" id="NML65573.1"/>
    </source>
</evidence>
<evidence type="ECO:0000259" key="1">
    <source>
        <dbReference type="Pfam" id="PF03724"/>
    </source>
</evidence>
<keyword evidence="3" id="KW-1185">Reference proteome</keyword>
<comment type="caution">
    <text evidence="2">The sequence shown here is derived from an EMBL/GenBank/DDBJ whole genome shotgun (WGS) entry which is preliminary data.</text>
</comment>
<organism evidence="2 3">
    <name type="scientific">Hymenobacter polaris</name>
    <dbReference type="NCBI Taxonomy" id="2682546"/>
    <lineage>
        <taxon>Bacteria</taxon>
        <taxon>Pseudomonadati</taxon>
        <taxon>Bacteroidota</taxon>
        <taxon>Cytophagia</taxon>
        <taxon>Cytophagales</taxon>
        <taxon>Hymenobacteraceae</taxon>
        <taxon>Hymenobacter</taxon>
    </lineage>
</organism>
<dbReference type="Pfam" id="PF03724">
    <property type="entry name" value="META"/>
    <property type="match status" value="1"/>
</dbReference>
<dbReference type="Gene3D" id="2.40.128.270">
    <property type="match status" value="1"/>
</dbReference>
<feature type="domain" description="DUF306" evidence="1">
    <location>
        <begin position="44"/>
        <end position="148"/>
    </location>
</feature>
<sequence length="163" mass="17385">MRPLFFILLPGLLVAGAACQRTDRGSSAPLVGPVPAASVVTPDARLRETRWVLRRIASQPVADSTVGGQQPYLQITDAGTAEGQGSCNRFRGTLQPAANDGELQFSPLVSTRMACPALATETLFTKALQSTRAYRIQGDTLWLYGNAERSGTALARLEATPAR</sequence>
<name>A0A7Y0ADW2_9BACT</name>
<dbReference type="PROSITE" id="PS51257">
    <property type="entry name" value="PROKAR_LIPOPROTEIN"/>
    <property type="match status" value="1"/>
</dbReference>
<proteinExistence type="predicted"/>
<evidence type="ECO:0000313" key="3">
    <source>
        <dbReference type="Proteomes" id="UP000559626"/>
    </source>
</evidence>
<dbReference type="EMBL" id="JABBGH010000001">
    <property type="protein sequence ID" value="NML65573.1"/>
    <property type="molecule type" value="Genomic_DNA"/>
</dbReference>
<dbReference type="InterPro" id="IPR038670">
    <property type="entry name" value="HslJ-like_sf"/>
</dbReference>
<dbReference type="RefSeq" id="WP_169530868.1">
    <property type="nucleotide sequence ID" value="NZ_JABBGH010000001.1"/>
</dbReference>
<protein>
    <submittedName>
        <fullName evidence="2">META domain-containing protein</fullName>
    </submittedName>
</protein>
<dbReference type="PANTHER" id="PTHR35535:SF2">
    <property type="entry name" value="DUF306 DOMAIN-CONTAINING PROTEIN"/>
    <property type="match status" value="1"/>
</dbReference>
<dbReference type="AlphaFoldDB" id="A0A7Y0ADW2"/>
<dbReference type="PANTHER" id="PTHR35535">
    <property type="entry name" value="HEAT SHOCK PROTEIN HSLJ"/>
    <property type="match status" value="1"/>
</dbReference>